<dbReference type="EMBL" id="NPBS01000065">
    <property type="protein sequence ID" value="PAF25582.1"/>
    <property type="molecule type" value="Genomic_DNA"/>
</dbReference>
<sequence length="260" mass="29500">MSNTTLPVMRSALEIKQRFERILQYDYLQGYIDNARPDADELWLVYTILTESEPPDRAGAITLAWGFAHAGLLVHDLVSLHNTNEEFAKKKRQLNVLAGDFYSALYYQALARVHAVDMIELFGSTLQEVYEKKIASHLDKDNSFETRLVQTEEIEALLAVAIAKAIGQEGYEPLLRPFFLYKRLEKEKENAKAGCLSPLIEAWTAENRQGSLFKVEQQRQLEQLQEAVGKQDNKASAFIKTFLEKQGGSDSGPIERTTRS</sequence>
<proteinExistence type="predicted"/>
<evidence type="ECO:0000313" key="2">
    <source>
        <dbReference type="Proteomes" id="UP000216133"/>
    </source>
</evidence>
<gene>
    <name evidence="1" type="ORF">CHH61_12750</name>
</gene>
<dbReference type="RefSeq" id="WP_095255797.1">
    <property type="nucleotide sequence ID" value="NZ_NPBS01000065.1"/>
</dbReference>
<evidence type="ECO:0008006" key="3">
    <source>
        <dbReference type="Google" id="ProtNLM"/>
    </source>
</evidence>
<reference evidence="1 2" key="1">
    <citation type="submission" date="2017-07" db="EMBL/GenBank/DDBJ databases">
        <title>Isolation and whole genome analysis of endospore-forming bacteria from heroin.</title>
        <authorList>
            <person name="Kalinowski J."/>
            <person name="Ahrens B."/>
            <person name="Al-Dilaimi A."/>
            <person name="Winkler A."/>
            <person name="Wibberg D."/>
            <person name="Schleenbecker U."/>
            <person name="Ruckert C."/>
            <person name="Wolfel R."/>
            <person name="Grass G."/>
        </authorList>
    </citation>
    <scope>NUCLEOTIDE SEQUENCE [LARGE SCALE GENOMIC DNA]</scope>
    <source>
        <strain evidence="1 2">7523-2</strain>
    </source>
</reference>
<dbReference type="AlphaFoldDB" id="A0A268RZC0"/>
<protein>
    <recommendedName>
        <fullName evidence="3">Heptaprenyl diphosphate synthase</fullName>
    </recommendedName>
</protein>
<dbReference type="InterPro" id="IPR009920">
    <property type="entry name" value="HEPPP_synth_su1"/>
</dbReference>
<dbReference type="GO" id="GO:0009234">
    <property type="term" value="P:menaquinone biosynthetic process"/>
    <property type="evidence" value="ECO:0007669"/>
    <property type="project" value="InterPro"/>
</dbReference>
<name>A0A268RZC0_SHOCL</name>
<dbReference type="Pfam" id="PF07307">
    <property type="entry name" value="HEPPP_synt_1"/>
    <property type="match status" value="1"/>
</dbReference>
<accession>A0A268RZC0</accession>
<evidence type="ECO:0000313" key="1">
    <source>
        <dbReference type="EMBL" id="PAF25582.1"/>
    </source>
</evidence>
<comment type="caution">
    <text evidence="1">The sequence shown here is derived from an EMBL/GenBank/DDBJ whole genome shotgun (WGS) entry which is preliminary data.</text>
</comment>
<dbReference type="Proteomes" id="UP000216133">
    <property type="component" value="Unassembled WGS sequence"/>
</dbReference>
<organism evidence="1 2">
    <name type="scientific">Shouchella clausii</name>
    <name type="common">Alkalihalobacillus clausii</name>
    <dbReference type="NCBI Taxonomy" id="79880"/>
    <lineage>
        <taxon>Bacteria</taxon>
        <taxon>Bacillati</taxon>
        <taxon>Bacillota</taxon>
        <taxon>Bacilli</taxon>
        <taxon>Bacillales</taxon>
        <taxon>Bacillaceae</taxon>
        <taxon>Shouchella</taxon>
    </lineage>
</organism>
<dbReference type="Gene3D" id="1.20.120.1450">
    <property type="match status" value="1"/>
</dbReference>